<dbReference type="InterPro" id="IPR004089">
    <property type="entry name" value="MCPsignal_dom"/>
</dbReference>
<dbReference type="Pfam" id="PF00672">
    <property type="entry name" value="HAMP"/>
    <property type="match status" value="1"/>
</dbReference>
<evidence type="ECO:0000313" key="11">
    <source>
        <dbReference type="Proteomes" id="UP000198415"/>
    </source>
</evidence>
<dbReference type="GO" id="GO:0006935">
    <property type="term" value="P:chemotaxis"/>
    <property type="evidence" value="ECO:0007669"/>
    <property type="project" value="InterPro"/>
</dbReference>
<dbReference type="OrthoDB" id="1115140at2"/>
<dbReference type="SMART" id="SM00304">
    <property type="entry name" value="HAMP"/>
    <property type="match status" value="2"/>
</dbReference>
<dbReference type="PRINTS" id="PR00260">
    <property type="entry name" value="CHEMTRNSDUCR"/>
</dbReference>
<dbReference type="Pfam" id="PF00015">
    <property type="entry name" value="MCPsignal"/>
    <property type="match status" value="1"/>
</dbReference>
<dbReference type="PANTHER" id="PTHR32089">
    <property type="entry name" value="METHYL-ACCEPTING CHEMOTAXIS PROTEIN MCPB"/>
    <property type="match status" value="1"/>
</dbReference>
<evidence type="ECO:0000256" key="3">
    <source>
        <dbReference type="ARBA" id="ARBA00023224"/>
    </source>
</evidence>
<keyword evidence="7" id="KW-0732">Signal</keyword>
<dbReference type="Proteomes" id="UP000198415">
    <property type="component" value="Unassembled WGS sequence"/>
</dbReference>
<evidence type="ECO:0000256" key="5">
    <source>
        <dbReference type="PROSITE-ProRule" id="PRU00284"/>
    </source>
</evidence>
<dbReference type="PROSITE" id="PS50111">
    <property type="entry name" value="CHEMOTAXIS_TRANSDUC_2"/>
    <property type="match status" value="1"/>
</dbReference>
<dbReference type="InterPro" id="IPR003660">
    <property type="entry name" value="HAMP_dom"/>
</dbReference>
<name>A0A238YGH2_9ACTN</name>
<dbReference type="SMART" id="SM00283">
    <property type="entry name" value="MA"/>
    <property type="match status" value="1"/>
</dbReference>
<dbReference type="PANTHER" id="PTHR32089:SF112">
    <property type="entry name" value="LYSOZYME-LIKE PROTEIN-RELATED"/>
    <property type="match status" value="1"/>
</dbReference>
<keyword evidence="1 6" id="KW-0812">Transmembrane</keyword>
<evidence type="ECO:0000256" key="7">
    <source>
        <dbReference type="SAM" id="SignalP"/>
    </source>
</evidence>
<dbReference type="CDD" id="cd06225">
    <property type="entry name" value="HAMP"/>
    <property type="match status" value="1"/>
</dbReference>
<feature type="domain" description="Methyl-accepting transducer" evidence="8">
    <location>
        <begin position="265"/>
        <end position="505"/>
    </location>
</feature>
<proteinExistence type="inferred from homology"/>
<dbReference type="Gene3D" id="1.10.287.950">
    <property type="entry name" value="Methyl-accepting chemotaxis protein"/>
    <property type="match status" value="1"/>
</dbReference>
<feature type="chain" id="PRO_5039076741" evidence="7">
    <location>
        <begin position="27"/>
        <end position="523"/>
    </location>
</feature>
<keyword evidence="11" id="KW-1185">Reference proteome</keyword>
<evidence type="ECO:0000259" key="8">
    <source>
        <dbReference type="PROSITE" id="PS50111"/>
    </source>
</evidence>
<feature type="signal peptide" evidence="7">
    <location>
        <begin position="1"/>
        <end position="26"/>
    </location>
</feature>
<dbReference type="AlphaFoldDB" id="A0A238YGH2"/>
<dbReference type="GO" id="GO:0007165">
    <property type="term" value="P:signal transduction"/>
    <property type="evidence" value="ECO:0007669"/>
    <property type="project" value="UniProtKB-KW"/>
</dbReference>
<dbReference type="GO" id="GO:0016020">
    <property type="term" value="C:membrane"/>
    <property type="evidence" value="ECO:0007669"/>
    <property type="project" value="InterPro"/>
</dbReference>
<dbReference type="RefSeq" id="WP_089293725.1">
    <property type="nucleotide sequence ID" value="NZ_BOMU01000036.1"/>
</dbReference>
<evidence type="ECO:0000256" key="1">
    <source>
        <dbReference type="ARBA" id="ARBA00022692"/>
    </source>
</evidence>
<dbReference type="EMBL" id="FZNR01000004">
    <property type="protein sequence ID" value="SNR69713.1"/>
    <property type="molecule type" value="Genomic_DNA"/>
</dbReference>
<keyword evidence="6" id="KW-0472">Membrane</keyword>
<evidence type="ECO:0000313" key="10">
    <source>
        <dbReference type="EMBL" id="SNR69713.1"/>
    </source>
</evidence>
<evidence type="ECO:0000256" key="6">
    <source>
        <dbReference type="SAM" id="Phobius"/>
    </source>
</evidence>
<gene>
    <name evidence="10" type="ORF">SAMN06264365_104508</name>
</gene>
<evidence type="ECO:0000259" key="9">
    <source>
        <dbReference type="PROSITE" id="PS50885"/>
    </source>
</evidence>
<feature type="domain" description="HAMP" evidence="9">
    <location>
        <begin position="208"/>
        <end position="260"/>
    </location>
</feature>
<dbReference type="GO" id="GO:0004888">
    <property type="term" value="F:transmembrane signaling receptor activity"/>
    <property type="evidence" value="ECO:0007669"/>
    <property type="project" value="InterPro"/>
</dbReference>
<evidence type="ECO:0000256" key="4">
    <source>
        <dbReference type="ARBA" id="ARBA00029447"/>
    </source>
</evidence>
<dbReference type="PROSITE" id="PS50885">
    <property type="entry name" value="HAMP"/>
    <property type="match status" value="1"/>
</dbReference>
<dbReference type="SUPFAM" id="SSF58104">
    <property type="entry name" value="Methyl-accepting chemotaxis protein (MCP) signaling domain"/>
    <property type="match status" value="1"/>
</dbReference>
<reference evidence="10 11" key="1">
    <citation type="submission" date="2017-06" db="EMBL/GenBank/DDBJ databases">
        <authorList>
            <person name="Kim H.J."/>
            <person name="Triplett B.A."/>
        </authorList>
    </citation>
    <scope>NUCLEOTIDE SEQUENCE [LARGE SCALE GENOMIC DNA]</scope>
    <source>
        <strain evidence="10 11">DSM 43151</strain>
    </source>
</reference>
<keyword evidence="2 6" id="KW-1133">Transmembrane helix</keyword>
<organism evidence="10 11">
    <name type="scientific">Actinoplanes regularis</name>
    <dbReference type="NCBI Taxonomy" id="52697"/>
    <lineage>
        <taxon>Bacteria</taxon>
        <taxon>Bacillati</taxon>
        <taxon>Actinomycetota</taxon>
        <taxon>Actinomycetes</taxon>
        <taxon>Micromonosporales</taxon>
        <taxon>Micromonosporaceae</taxon>
        <taxon>Actinoplanes</taxon>
    </lineage>
</organism>
<protein>
    <submittedName>
        <fullName evidence="10">Methyl-accepting chemotaxis protein</fullName>
    </submittedName>
</protein>
<comment type="similarity">
    <text evidence="4">Belongs to the methyl-accepting chemotaxis (MCP) protein family.</text>
</comment>
<evidence type="ECO:0000256" key="2">
    <source>
        <dbReference type="ARBA" id="ARBA00022989"/>
    </source>
</evidence>
<keyword evidence="3 5" id="KW-0807">Transducer</keyword>
<dbReference type="InterPro" id="IPR004090">
    <property type="entry name" value="Chemotax_Me-accpt_rcpt"/>
</dbReference>
<sequence>MIQRFLDLSVRTKLAILVAASLAALATCLAVTMVNNGRNTTAANELENLNSASALVLQLDRLASEMRASGYQAILRSDPAKQVALLKDQVDSANKMITELEAIDLPAGLDTPVARIKDVTADYTATLTRFVAGAAADQAGARLAWEQVGVDNYLMSAVLANERALFLDTVDRANVLAEQRRTNAQRVLWLTVVLAAIAVIVLAYLIVKSVTKPLERVRGALQAMADGDLTVSADVRGRDEVGQMARALDEAQTNTRKMISSVAGSAQAVAAAAEQLTATASTMSRSAEQAATQAQTASTAASSVNENVSSVAMGTDQMGESIRDIAHNATEAARVAAQAVTVADSTTAQVGKLGESSAEIATVIKVITSIAEQTNLLALNATIEAARAGELGKGFAVVAGEVKELAQETARATDDISQRVQAIQADTAGAVAAIGEITSVIASINDYQATIAAAVEEQTATTEEMSRSVALAAADAGDIAANITGLATATAVSTEGIAQSQQAVTELSKMANNLQAMVSHFRY</sequence>
<accession>A0A238YGH2</accession>
<feature type="transmembrane region" description="Helical" evidence="6">
    <location>
        <begin position="187"/>
        <end position="207"/>
    </location>
</feature>